<feature type="transmembrane region" description="Helical" evidence="5">
    <location>
        <begin position="172"/>
        <end position="193"/>
    </location>
</feature>
<keyword evidence="2 5" id="KW-0812">Transmembrane</keyword>
<dbReference type="RefSeq" id="WP_338748837.1">
    <property type="nucleotide sequence ID" value="NZ_CP144913.1"/>
</dbReference>
<feature type="transmembrane region" description="Helical" evidence="5">
    <location>
        <begin position="343"/>
        <end position="363"/>
    </location>
</feature>
<organism evidence="7 8">
    <name type="scientific">Janibacter alittae</name>
    <dbReference type="NCBI Taxonomy" id="3115209"/>
    <lineage>
        <taxon>Bacteria</taxon>
        <taxon>Bacillati</taxon>
        <taxon>Actinomycetota</taxon>
        <taxon>Actinomycetes</taxon>
        <taxon>Micrococcales</taxon>
        <taxon>Intrasporangiaceae</taxon>
        <taxon>Janibacter</taxon>
    </lineage>
</organism>
<feature type="transmembrane region" description="Helical" evidence="5">
    <location>
        <begin position="259"/>
        <end position="280"/>
    </location>
</feature>
<dbReference type="PANTHER" id="PTHR43471:SF3">
    <property type="entry name" value="ABC TRANSPORTER PERMEASE PROTEIN NATB"/>
    <property type="match status" value="1"/>
</dbReference>
<dbReference type="EMBL" id="CP144913">
    <property type="protein sequence ID" value="WXB76070.1"/>
    <property type="molecule type" value="Genomic_DNA"/>
</dbReference>
<name>A0ABZ2MGK5_9MICO</name>
<sequence length="388" mass="41603">MSTHAWALVAQRDVSVRMRDKTFIGSTLLTLVIILGVFGFQIWQGNQESTYDVAVTSQSAQMGEVLTDQAPTIDDTVTITTTEVDDDAAAKSAVMDKDVDAWLSPTDDGWQLVGKSEVDSGLLSVADTAIRQHVLTANAAHAGTDLATLQAGSAVSTDILDGDAEQRQIGQAVGFGMAFLFYMAAIIFGMYLAMSVTEEKQSRIVEIIATSIPLRHLLFGKLAAAVVLAVGQLVLYGIVAVIGVTFTEWGDLLPGFTSSLAWFVVFFLAGFTMIAALYAVAGSLASRQEDIQSTSLPVTMLIMVMFFGAIFAKGTVVEVLAWIPPFSAILQPMRLVSGESSWWEALISLGLLAAATFAVILLAERIYRRALMQTSGKLSVAQAWKAEI</sequence>
<evidence type="ECO:0000313" key="7">
    <source>
        <dbReference type="EMBL" id="WXB76070.1"/>
    </source>
</evidence>
<evidence type="ECO:0000256" key="4">
    <source>
        <dbReference type="ARBA" id="ARBA00023136"/>
    </source>
</evidence>
<keyword evidence="8" id="KW-1185">Reference proteome</keyword>
<evidence type="ECO:0000256" key="1">
    <source>
        <dbReference type="ARBA" id="ARBA00004141"/>
    </source>
</evidence>
<comment type="subcellular location">
    <subcellularLocation>
        <location evidence="1">Membrane</location>
        <topology evidence="1">Multi-pass membrane protein</topology>
    </subcellularLocation>
</comment>
<keyword evidence="4 5" id="KW-0472">Membrane</keyword>
<dbReference type="Proteomes" id="UP001382727">
    <property type="component" value="Chromosome"/>
</dbReference>
<feature type="transmembrane region" description="Helical" evidence="5">
    <location>
        <begin position="301"/>
        <end position="323"/>
    </location>
</feature>
<dbReference type="Pfam" id="PF12698">
    <property type="entry name" value="ABC2_membrane_3"/>
    <property type="match status" value="1"/>
</dbReference>
<feature type="transmembrane region" description="Helical" evidence="5">
    <location>
        <begin position="222"/>
        <end position="247"/>
    </location>
</feature>
<protein>
    <submittedName>
        <fullName evidence="7">ABC transporter permease</fullName>
    </submittedName>
</protein>
<evidence type="ECO:0000259" key="6">
    <source>
        <dbReference type="Pfam" id="PF12698"/>
    </source>
</evidence>
<dbReference type="InterPro" id="IPR013525">
    <property type="entry name" value="ABC2_TM"/>
</dbReference>
<feature type="transmembrane region" description="Helical" evidence="5">
    <location>
        <begin position="22"/>
        <end position="43"/>
    </location>
</feature>
<evidence type="ECO:0000256" key="5">
    <source>
        <dbReference type="SAM" id="Phobius"/>
    </source>
</evidence>
<gene>
    <name evidence="7" type="ORF">V1351_14175</name>
</gene>
<evidence type="ECO:0000313" key="8">
    <source>
        <dbReference type="Proteomes" id="UP001382727"/>
    </source>
</evidence>
<evidence type="ECO:0000256" key="2">
    <source>
        <dbReference type="ARBA" id="ARBA00022692"/>
    </source>
</evidence>
<evidence type="ECO:0000256" key="3">
    <source>
        <dbReference type="ARBA" id="ARBA00022989"/>
    </source>
</evidence>
<feature type="domain" description="ABC-2 type transporter transmembrane" evidence="6">
    <location>
        <begin position="21"/>
        <end position="363"/>
    </location>
</feature>
<dbReference type="PANTHER" id="PTHR43471">
    <property type="entry name" value="ABC TRANSPORTER PERMEASE"/>
    <property type="match status" value="1"/>
</dbReference>
<proteinExistence type="predicted"/>
<reference evidence="7 8" key="1">
    <citation type="submission" date="2024-02" db="EMBL/GenBank/DDBJ databases">
        <title>Janibacter sp. nov., isolated from gut of marine sandworm.</title>
        <authorList>
            <person name="Kim B."/>
            <person name="Jun M.O."/>
            <person name="Shin N.-R."/>
        </authorList>
    </citation>
    <scope>NUCLEOTIDE SEQUENCE [LARGE SCALE GENOMIC DNA]</scope>
    <source>
        <strain evidence="7 8">A1S7</strain>
    </source>
</reference>
<keyword evidence="3 5" id="KW-1133">Transmembrane helix</keyword>
<accession>A0ABZ2MGK5</accession>